<dbReference type="AlphaFoldDB" id="A0A2V5JEH2"/>
<dbReference type="Proteomes" id="UP000248817">
    <property type="component" value="Unassembled WGS sequence"/>
</dbReference>
<keyword evidence="3" id="KW-1185">Reference proteome</keyword>
<proteinExistence type="predicted"/>
<sequence>MPSSRRETHNLWTLDFWVEGKQDLSLPGLLILLKSQVEVRLETKDFLPAEIAPSLKHVLVRVITRDGECLGEAHKELNSKLFRLMSNEDWEHEEQTELNWSTKMLRRVRKDGQKDEYNLQFWKIQDFPRNQIEPPLFYHGRQRPAVHSLPCYPEGLGIELVDTIPEDPIQYQGTSPEYTQLSTSKLFLTPHSAWLQALRSTFSRLVHQFETQCLPVAIQSIDEDSNASLTERYEMSYLALDDRLESPPLQLLPPGWRNGDHEWVYTVDLDKEIFSIDNAVHLRLSSIASDQKWILYLGKDARRRRAPAKWTPPHVLADPTFKPQVNEGLIEMFNRLKVEVVAPESFYLSQDISFLRESFLASTFTRLQGHYRDLLDGSYLEWGPTDFPFREIAYAIVSLATGAVSFVNPGSLDANHKKEGYYLVHGEKSSYSEFPSLRPTLLPRFLHESHHPGVGSGSAPRQTTYWLDNVLVHLVSGLDRVDIEEAAIAEAVEAGLEQGRKSFYAIVFSILDVILLRVQAQSDLTILVKRSPIMTLFEFDDTNSSFARGPRNRSPRTLGNVKDFKSGTGSHQNFRSDDLAIPNGHNCQLDDTNQSLTVRLAEKMNYSIVFVTLLRFFDAATYHDLEGAVSHVLPNETLATVMQLTDARTYRSLSKLSAYCRKTSLSELRLNDHYTIVDFDLHSPSYTLVDRRTGTQSTTRLCRGGFMRCYKDLVLTPIIGIEDSSRRSLIDSVQWHFVNVPSGDAPYTKTITMPRRAAYDRLAYPGFAPSINFDMLFHLPDHLYVGSVEEGWDRYLKKLIRRYQDEEDSPGSSFDTGLFDCVRPPGYREITMDAFRCSGFHCFLRRARDESVEEWVSTMQYALRRLHVREGWGGGYEAEERFPLPGRPVVVAFSTRVGLFYYVHHRREKPEAPAGVGNHSIEIAERCTDPDLQGRLVPLIPGVIDLRDYSSRVEFESWFERFCHGVGEKTVYDPFTDQQQPLTRVPEPQPRLSKQPMTSTEPVGSDVVYDLPSVYRSLG</sequence>
<feature type="region of interest" description="Disordered" evidence="1">
    <location>
        <begin position="975"/>
        <end position="1005"/>
    </location>
</feature>
<name>A0A2V5JEH2_9EURO</name>
<gene>
    <name evidence="2" type="ORF">BP00DRAFT_413000</name>
</gene>
<evidence type="ECO:0000256" key="1">
    <source>
        <dbReference type="SAM" id="MobiDB-lite"/>
    </source>
</evidence>
<evidence type="ECO:0000313" key="2">
    <source>
        <dbReference type="EMBL" id="PYI34336.1"/>
    </source>
</evidence>
<organism evidence="2 3">
    <name type="scientific">Aspergillus indologenus CBS 114.80</name>
    <dbReference type="NCBI Taxonomy" id="1450541"/>
    <lineage>
        <taxon>Eukaryota</taxon>
        <taxon>Fungi</taxon>
        <taxon>Dikarya</taxon>
        <taxon>Ascomycota</taxon>
        <taxon>Pezizomycotina</taxon>
        <taxon>Eurotiomycetes</taxon>
        <taxon>Eurotiomycetidae</taxon>
        <taxon>Eurotiales</taxon>
        <taxon>Aspergillaceae</taxon>
        <taxon>Aspergillus</taxon>
        <taxon>Aspergillus subgen. Circumdati</taxon>
    </lineage>
</organism>
<reference evidence="2 3" key="1">
    <citation type="submission" date="2018-02" db="EMBL/GenBank/DDBJ databases">
        <title>The genomes of Aspergillus section Nigri reveals drivers in fungal speciation.</title>
        <authorList>
            <consortium name="DOE Joint Genome Institute"/>
            <person name="Vesth T.C."/>
            <person name="Nybo J."/>
            <person name="Theobald S."/>
            <person name="Brandl J."/>
            <person name="Frisvad J.C."/>
            <person name="Nielsen K.F."/>
            <person name="Lyhne E.K."/>
            <person name="Kogle M.E."/>
            <person name="Kuo A."/>
            <person name="Riley R."/>
            <person name="Clum A."/>
            <person name="Nolan M."/>
            <person name="Lipzen A."/>
            <person name="Salamov A."/>
            <person name="Henrissat B."/>
            <person name="Wiebenga A."/>
            <person name="De vries R.P."/>
            <person name="Grigoriev I.V."/>
            <person name="Mortensen U.H."/>
            <person name="Andersen M.R."/>
            <person name="Baker S.E."/>
        </authorList>
    </citation>
    <scope>NUCLEOTIDE SEQUENCE [LARGE SCALE GENOMIC DNA]</scope>
    <source>
        <strain evidence="2 3">CBS 114.80</strain>
    </source>
</reference>
<protein>
    <submittedName>
        <fullName evidence="2">Uncharacterized protein</fullName>
    </submittedName>
</protein>
<dbReference type="EMBL" id="KZ825476">
    <property type="protein sequence ID" value="PYI34336.1"/>
    <property type="molecule type" value="Genomic_DNA"/>
</dbReference>
<evidence type="ECO:0000313" key="3">
    <source>
        <dbReference type="Proteomes" id="UP000248817"/>
    </source>
</evidence>
<accession>A0A2V5JEH2</accession>